<dbReference type="Gene3D" id="3.40.50.150">
    <property type="entry name" value="Vaccinia Virus protein VP39"/>
    <property type="match status" value="1"/>
</dbReference>
<dbReference type="EMBL" id="AYYV01000017">
    <property type="protein sequence ID" value="KRM53423.1"/>
    <property type="molecule type" value="Genomic_DNA"/>
</dbReference>
<dbReference type="Pfam" id="PF17827">
    <property type="entry name" value="PrmC_N"/>
    <property type="match status" value="1"/>
</dbReference>
<keyword evidence="2 5" id="KW-0808">Transferase</keyword>
<dbReference type="InterPro" id="IPR019874">
    <property type="entry name" value="RF_methyltr_PrmC"/>
</dbReference>
<comment type="caution">
    <text evidence="8">The sequence shown here is derived from an EMBL/GenBank/DDBJ whole genome shotgun (WGS) entry which is preliminary data.</text>
</comment>
<evidence type="ECO:0000256" key="5">
    <source>
        <dbReference type="HAMAP-Rule" id="MF_02126"/>
    </source>
</evidence>
<dbReference type="GeneID" id="71567571"/>
<reference evidence="8 9" key="1">
    <citation type="journal article" date="2015" name="Genome Announc.">
        <title>Expanding the biotechnology potential of lactobacilli through comparative genomics of 213 strains and associated genera.</title>
        <authorList>
            <person name="Sun Z."/>
            <person name="Harris H.M."/>
            <person name="McCann A."/>
            <person name="Guo C."/>
            <person name="Argimon S."/>
            <person name="Zhang W."/>
            <person name="Yang X."/>
            <person name="Jeffery I.B."/>
            <person name="Cooney J.C."/>
            <person name="Kagawa T.F."/>
            <person name="Liu W."/>
            <person name="Song Y."/>
            <person name="Salvetti E."/>
            <person name="Wrobel A."/>
            <person name="Rasinkangas P."/>
            <person name="Parkhill J."/>
            <person name="Rea M.C."/>
            <person name="O'Sullivan O."/>
            <person name="Ritari J."/>
            <person name="Douillard F.P."/>
            <person name="Paul Ross R."/>
            <person name="Yang R."/>
            <person name="Briner A.E."/>
            <person name="Felis G.E."/>
            <person name="de Vos W.M."/>
            <person name="Barrangou R."/>
            <person name="Klaenhammer T.R."/>
            <person name="Caufield P.W."/>
            <person name="Cui Y."/>
            <person name="Zhang H."/>
            <person name="O'Toole P.W."/>
        </authorList>
    </citation>
    <scope>NUCLEOTIDE SEQUENCE [LARGE SCALE GENOMIC DNA]</scope>
    <source>
        <strain evidence="8 9">DSM 20587</strain>
    </source>
</reference>
<feature type="domain" description="Methyltransferase small" evidence="6">
    <location>
        <begin position="117"/>
        <end position="197"/>
    </location>
</feature>
<dbReference type="InterPro" id="IPR004556">
    <property type="entry name" value="HemK-like"/>
</dbReference>
<dbReference type="AlphaFoldDB" id="A0A8E1RJU1"/>
<evidence type="ECO:0000256" key="2">
    <source>
        <dbReference type="ARBA" id="ARBA00022679"/>
    </source>
</evidence>
<dbReference type="PROSITE" id="PS00092">
    <property type="entry name" value="N6_MTASE"/>
    <property type="match status" value="1"/>
</dbReference>
<dbReference type="NCBIfam" id="TIGR03534">
    <property type="entry name" value="RF_mod_PrmC"/>
    <property type="match status" value="1"/>
</dbReference>
<comment type="caution">
    <text evidence="5">Lacks conserved residue(s) required for the propagation of feature annotation.</text>
</comment>
<evidence type="ECO:0000256" key="3">
    <source>
        <dbReference type="ARBA" id="ARBA00022691"/>
    </source>
</evidence>
<dbReference type="Gene3D" id="1.10.8.10">
    <property type="entry name" value="DNA helicase RuvA subunit, C-terminal domain"/>
    <property type="match status" value="1"/>
</dbReference>
<dbReference type="HAMAP" id="MF_02126">
    <property type="entry name" value="RF_methyltr_PrmC"/>
    <property type="match status" value="1"/>
</dbReference>
<dbReference type="Pfam" id="PF05175">
    <property type="entry name" value="MTS"/>
    <property type="match status" value="1"/>
</dbReference>
<evidence type="ECO:0000313" key="9">
    <source>
        <dbReference type="Proteomes" id="UP000051164"/>
    </source>
</evidence>
<dbReference type="GO" id="GO:0003676">
    <property type="term" value="F:nucleic acid binding"/>
    <property type="evidence" value="ECO:0007669"/>
    <property type="project" value="InterPro"/>
</dbReference>
<dbReference type="GO" id="GO:0032259">
    <property type="term" value="P:methylation"/>
    <property type="evidence" value="ECO:0007669"/>
    <property type="project" value="UniProtKB-KW"/>
</dbReference>
<evidence type="ECO:0000313" key="8">
    <source>
        <dbReference type="EMBL" id="KRM53423.1"/>
    </source>
</evidence>
<name>A0A8E1RJU1_LENKE</name>
<accession>A0A8E1RJU1</accession>
<feature type="binding site" evidence="5">
    <location>
        <begin position="189"/>
        <end position="192"/>
    </location>
    <ligand>
        <name>substrate</name>
    </ligand>
</feature>
<comment type="function">
    <text evidence="5">Methylates the class 1 translation termination release factors RF1/PrfA and RF2/PrfB on the glutamine residue of the universally conserved GGQ motif.</text>
</comment>
<feature type="binding site" evidence="5">
    <location>
        <position position="189"/>
    </location>
    <ligand>
        <name>S-adenosyl-L-methionine</name>
        <dbReference type="ChEBI" id="CHEBI:59789"/>
    </ligand>
</feature>
<comment type="catalytic activity">
    <reaction evidence="4 5">
        <text>L-glutaminyl-[peptide chain release factor] + S-adenosyl-L-methionine = N(5)-methyl-L-glutaminyl-[peptide chain release factor] + S-adenosyl-L-homocysteine + H(+)</text>
        <dbReference type="Rhea" id="RHEA:42896"/>
        <dbReference type="Rhea" id="RHEA-COMP:10271"/>
        <dbReference type="Rhea" id="RHEA-COMP:10272"/>
        <dbReference type="ChEBI" id="CHEBI:15378"/>
        <dbReference type="ChEBI" id="CHEBI:30011"/>
        <dbReference type="ChEBI" id="CHEBI:57856"/>
        <dbReference type="ChEBI" id="CHEBI:59789"/>
        <dbReference type="ChEBI" id="CHEBI:61891"/>
        <dbReference type="EC" id="2.1.1.297"/>
    </reaction>
</comment>
<dbReference type="PANTHER" id="PTHR18895:SF74">
    <property type="entry name" value="MTRF1L RELEASE FACTOR GLUTAMINE METHYLTRANSFERASE"/>
    <property type="match status" value="1"/>
</dbReference>
<feature type="binding site" evidence="5">
    <location>
        <position position="148"/>
    </location>
    <ligand>
        <name>S-adenosyl-L-methionine</name>
        <dbReference type="ChEBI" id="CHEBI:59789"/>
    </ligand>
</feature>
<dbReference type="InterPro" id="IPR007848">
    <property type="entry name" value="Small_mtfrase_dom"/>
</dbReference>
<dbReference type="InterPro" id="IPR002052">
    <property type="entry name" value="DNA_methylase_N6_adenine_CS"/>
</dbReference>
<evidence type="ECO:0000256" key="1">
    <source>
        <dbReference type="ARBA" id="ARBA00022603"/>
    </source>
</evidence>
<dbReference type="Proteomes" id="UP000051164">
    <property type="component" value="Unassembled WGS sequence"/>
</dbReference>
<dbReference type="PANTHER" id="PTHR18895">
    <property type="entry name" value="HEMK METHYLTRANSFERASE"/>
    <property type="match status" value="1"/>
</dbReference>
<evidence type="ECO:0000259" key="7">
    <source>
        <dbReference type="Pfam" id="PF17827"/>
    </source>
</evidence>
<dbReference type="EC" id="2.1.1.297" evidence="5"/>
<dbReference type="CDD" id="cd02440">
    <property type="entry name" value="AdoMet_MTases"/>
    <property type="match status" value="1"/>
</dbReference>
<keyword evidence="3 5" id="KW-0949">S-adenosyl-L-methionine</keyword>
<dbReference type="SUPFAM" id="SSF53335">
    <property type="entry name" value="S-adenosyl-L-methionine-dependent methyltransferases"/>
    <property type="match status" value="1"/>
</dbReference>
<protein>
    <recommendedName>
        <fullName evidence="5">Release factor glutamine methyltransferase</fullName>
        <shortName evidence="5">RF MTase</shortName>
        <ecNumber evidence="5">2.1.1.297</ecNumber>
    </recommendedName>
    <alternativeName>
        <fullName evidence="5">N5-glutamine methyltransferase PrmC</fullName>
    </alternativeName>
    <alternativeName>
        <fullName evidence="5">Protein-(glutamine-N5) MTase PrmC</fullName>
    </alternativeName>
    <alternativeName>
        <fullName evidence="5">Protein-glutamine N-methyltransferase PrmC</fullName>
    </alternativeName>
</protein>
<evidence type="ECO:0000256" key="4">
    <source>
        <dbReference type="ARBA" id="ARBA00048391"/>
    </source>
</evidence>
<dbReference type="RefSeq" id="WP_056981500.1">
    <property type="nucleotide sequence ID" value="NZ_AYYV01000017.1"/>
</dbReference>
<dbReference type="InterPro" id="IPR040758">
    <property type="entry name" value="PrmC_N"/>
</dbReference>
<dbReference type="GO" id="GO:0102559">
    <property type="term" value="F:peptide chain release factor N(5)-glutamine methyltransferase activity"/>
    <property type="evidence" value="ECO:0007669"/>
    <property type="project" value="UniProtKB-EC"/>
</dbReference>
<dbReference type="InterPro" id="IPR029063">
    <property type="entry name" value="SAM-dependent_MTases_sf"/>
</dbReference>
<organism evidence="8 9">
    <name type="scientific">Lentilactobacillus kefiri DSM 20587 = JCM 5818</name>
    <dbReference type="NCBI Taxonomy" id="1423764"/>
    <lineage>
        <taxon>Bacteria</taxon>
        <taxon>Bacillati</taxon>
        <taxon>Bacillota</taxon>
        <taxon>Bacilli</taxon>
        <taxon>Lactobacillales</taxon>
        <taxon>Lactobacillaceae</taxon>
        <taxon>Lentilactobacillus</taxon>
    </lineage>
</organism>
<feature type="binding site" evidence="5">
    <location>
        <begin position="125"/>
        <end position="129"/>
    </location>
    <ligand>
        <name>S-adenosyl-L-methionine</name>
        <dbReference type="ChEBI" id="CHEBI:59789"/>
    </ligand>
</feature>
<proteinExistence type="inferred from homology"/>
<dbReference type="InterPro" id="IPR050320">
    <property type="entry name" value="N5-glutamine_MTase"/>
</dbReference>
<feature type="domain" description="Release factor glutamine methyltransferase N-terminal" evidence="7">
    <location>
        <begin position="12"/>
        <end position="81"/>
    </location>
</feature>
<sequence>MKNENNKVTYFEARKWASFRIKDSSELDMYDIDFLLEKLFNLSSTDLLINYQSQMPGKQWERFQEAVEQLISGVPPQYIVGKADFYGLTLKVTPDVLIPRVETEELVDWVLADNSDQPMNVLDIGTGSGAIAIAVKKNRPHWQVTASDISPEAIEVAKQNAKLNHTDIEFVISDVFAKIPQSFDLIVSNPPYIAKDEQPYMDKSVIDNEPNLALYAEDEGLAIYKQIAGGVEHHLNPHGKLYLEIGFRQQAAVSNIFAQTMPGAVVVPKHDVAGNQRMIQVKK</sequence>
<evidence type="ECO:0000259" key="6">
    <source>
        <dbReference type="Pfam" id="PF05175"/>
    </source>
</evidence>
<keyword evidence="1 5" id="KW-0489">Methyltransferase</keyword>
<gene>
    <name evidence="5" type="primary">prmC</name>
    <name evidence="8" type="ORF">FC95_GL000817</name>
</gene>
<comment type="similarity">
    <text evidence="5">Belongs to the protein N5-glutamine methyltransferase family. PrmC subfamily.</text>
</comment>
<dbReference type="NCBIfam" id="TIGR00536">
    <property type="entry name" value="hemK_fam"/>
    <property type="match status" value="1"/>
</dbReference>